<feature type="region of interest" description="Disordered" evidence="1">
    <location>
        <begin position="218"/>
        <end position="245"/>
    </location>
</feature>
<feature type="compositionally biased region" description="Basic and acidic residues" evidence="1">
    <location>
        <begin position="168"/>
        <end position="184"/>
    </location>
</feature>
<gene>
    <name evidence="2" type="ORF">LTR97_007264</name>
</gene>
<feature type="compositionally biased region" description="Basic residues" evidence="1">
    <location>
        <begin position="122"/>
        <end position="140"/>
    </location>
</feature>
<dbReference type="AlphaFoldDB" id="A0AAN7W4F7"/>
<evidence type="ECO:0000256" key="1">
    <source>
        <dbReference type="SAM" id="MobiDB-lite"/>
    </source>
</evidence>
<evidence type="ECO:0000313" key="3">
    <source>
        <dbReference type="Proteomes" id="UP001310594"/>
    </source>
</evidence>
<dbReference type="PANTHER" id="PTHR40642:SF1">
    <property type="entry name" value="YALI0F31295P"/>
    <property type="match status" value="1"/>
</dbReference>
<dbReference type="Proteomes" id="UP001310594">
    <property type="component" value="Unassembled WGS sequence"/>
</dbReference>
<dbReference type="EMBL" id="JAVRQU010000010">
    <property type="protein sequence ID" value="KAK5698303.1"/>
    <property type="molecule type" value="Genomic_DNA"/>
</dbReference>
<organism evidence="2 3">
    <name type="scientific">Elasticomyces elasticus</name>
    <dbReference type="NCBI Taxonomy" id="574655"/>
    <lineage>
        <taxon>Eukaryota</taxon>
        <taxon>Fungi</taxon>
        <taxon>Dikarya</taxon>
        <taxon>Ascomycota</taxon>
        <taxon>Pezizomycotina</taxon>
        <taxon>Dothideomycetes</taxon>
        <taxon>Dothideomycetidae</taxon>
        <taxon>Mycosphaerellales</taxon>
        <taxon>Teratosphaeriaceae</taxon>
        <taxon>Elasticomyces</taxon>
    </lineage>
</organism>
<feature type="region of interest" description="Disordered" evidence="1">
    <location>
        <begin position="77"/>
        <end position="198"/>
    </location>
</feature>
<proteinExistence type="predicted"/>
<name>A0AAN7W4F7_9PEZI</name>
<dbReference type="Pfam" id="PF12720">
    <property type="entry name" value="DUF3807"/>
    <property type="match status" value="1"/>
</dbReference>
<accession>A0AAN7W4F7</accession>
<reference evidence="2" key="1">
    <citation type="submission" date="2023-08" db="EMBL/GenBank/DDBJ databases">
        <title>Black Yeasts Isolated from many extreme environments.</title>
        <authorList>
            <person name="Coleine C."/>
            <person name="Stajich J.E."/>
            <person name="Selbmann L."/>
        </authorList>
    </citation>
    <scope>NUCLEOTIDE SEQUENCE</scope>
    <source>
        <strain evidence="2">CCFEE 5810</strain>
    </source>
</reference>
<protein>
    <submittedName>
        <fullName evidence="2">Uncharacterized protein</fullName>
    </submittedName>
</protein>
<dbReference type="PANTHER" id="PTHR40642">
    <property type="entry name" value="YALI0F31295P"/>
    <property type="match status" value="1"/>
</dbReference>
<feature type="compositionally biased region" description="Basic and acidic residues" evidence="1">
    <location>
        <begin position="77"/>
        <end position="101"/>
    </location>
</feature>
<sequence>MAEQQSSRRVGAFQSSHFGDDTKPEVWFVDAQTALHFDAPPASQEDDLGHYEDGTKRTLTDEQIAMFRNSEIQKLLRERRLRREEEDYQNRDPYEDVREARSPVSSASSLEADLVGLARPAAQKKTRNHKQKQRVKRKKQEKLAKSRQPSQSSRSDTPQSTSSSRQPRRQEVPYDQRNKRKWENFIDANDPVEGSLTHRRIVRQLDEAKDTEVDVDYGEAEISAKGPPDTEAVSSGRRMVSYDDV</sequence>
<evidence type="ECO:0000313" key="2">
    <source>
        <dbReference type="EMBL" id="KAK5698303.1"/>
    </source>
</evidence>
<dbReference type="InterPro" id="IPR024526">
    <property type="entry name" value="DUF3807"/>
</dbReference>
<comment type="caution">
    <text evidence="2">The sequence shown here is derived from an EMBL/GenBank/DDBJ whole genome shotgun (WGS) entry which is preliminary data.</text>
</comment>
<feature type="compositionally biased region" description="Low complexity" evidence="1">
    <location>
        <begin position="146"/>
        <end position="165"/>
    </location>
</feature>